<dbReference type="EMBL" id="AFHQ01000036">
    <property type="protein sequence ID" value="EGK59433.1"/>
    <property type="molecule type" value="Genomic_DNA"/>
</dbReference>
<dbReference type="SUPFAM" id="SSF55205">
    <property type="entry name" value="EPT/RTPC-like"/>
    <property type="match status" value="1"/>
</dbReference>
<evidence type="ECO:0000256" key="6">
    <source>
        <dbReference type="ARBA" id="ARBA00022679"/>
    </source>
</evidence>
<evidence type="ECO:0000256" key="9">
    <source>
        <dbReference type="HAMAP-Rule" id="MF_00210"/>
    </source>
</evidence>
<comment type="catalytic activity">
    <reaction evidence="8">
        <text>3-phosphoshikimate + phosphoenolpyruvate = 5-O-(1-carboxyvinyl)-3-phosphoshikimate + phosphate</text>
        <dbReference type="Rhea" id="RHEA:21256"/>
        <dbReference type="ChEBI" id="CHEBI:43474"/>
        <dbReference type="ChEBI" id="CHEBI:57701"/>
        <dbReference type="ChEBI" id="CHEBI:58702"/>
        <dbReference type="ChEBI" id="CHEBI:145989"/>
        <dbReference type="EC" id="2.5.1.19"/>
    </reaction>
    <physiologicalReaction direction="left-to-right" evidence="8">
        <dbReference type="Rhea" id="RHEA:21257"/>
    </physiologicalReaction>
</comment>
<gene>
    <name evidence="9 11" type="primary">aroA</name>
    <name evidence="11" type="ORF">HMPREF9081_1614</name>
</gene>
<dbReference type="InterPro" id="IPR001986">
    <property type="entry name" value="Enolpyruvate_Tfrase_dom"/>
</dbReference>
<dbReference type="UniPathway" id="UPA00053">
    <property type="reaction ID" value="UER00089"/>
</dbReference>
<dbReference type="NCBIfam" id="TIGR01356">
    <property type="entry name" value="aroA"/>
    <property type="match status" value="1"/>
</dbReference>
<keyword evidence="6 9" id="KW-0808">Transferase</keyword>
<dbReference type="CDD" id="cd01556">
    <property type="entry name" value="EPSP_synthase"/>
    <property type="match status" value="1"/>
</dbReference>
<evidence type="ECO:0000313" key="11">
    <source>
        <dbReference type="EMBL" id="EGK59433.1"/>
    </source>
</evidence>
<comment type="subunit">
    <text evidence="9">Monomer.</text>
</comment>
<dbReference type="Gene3D" id="3.65.10.10">
    <property type="entry name" value="Enolpyruvate transferase domain"/>
    <property type="match status" value="2"/>
</dbReference>
<dbReference type="GO" id="GO:0009423">
    <property type="term" value="P:chorismate biosynthetic process"/>
    <property type="evidence" value="ECO:0007669"/>
    <property type="project" value="UniProtKB-UniRule"/>
</dbReference>
<dbReference type="HAMAP" id="MF_00210">
    <property type="entry name" value="EPSP_synth"/>
    <property type="match status" value="1"/>
</dbReference>
<reference evidence="11 12" key="1">
    <citation type="submission" date="2011-04" db="EMBL/GenBank/DDBJ databases">
        <authorList>
            <person name="Muzny D."/>
            <person name="Qin X."/>
            <person name="Deng J."/>
            <person name="Jiang H."/>
            <person name="Liu Y."/>
            <person name="Qu J."/>
            <person name="Song X.-Z."/>
            <person name="Zhang L."/>
            <person name="Thornton R."/>
            <person name="Coyle M."/>
            <person name="Francisco L."/>
            <person name="Jackson L."/>
            <person name="Javaid M."/>
            <person name="Korchina V."/>
            <person name="Kovar C."/>
            <person name="Mata R."/>
            <person name="Mathew T."/>
            <person name="Ngo R."/>
            <person name="Nguyen L."/>
            <person name="Nguyen N."/>
            <person name="Okwuonu G."/>
            <person name="Ongeri F."/>
            <person name="Pham C."/>
            <person name="Simmons D."/>
            <person name="Wilczek-Boney K."/>
            <person name="Hale W."/>
            <person name="Jakkamsetti A."/>
            <person name="Pham P."/>
            <person name="Ruth R."/>
            <person name="San Lucas F."/>
            <person name="Warren J."/>
            <person name="Zhang J."/>
            <person name="Zhao Z."/>
            <person name="Zhou C."/>
            <person name="Zhu D."/>
            <person name="Lee S."/>
            <person name="Bess C."/>
            <person name="Blankenburg K."/>
            <person name="Forbes L."/>
            <person name="Fu Q."/>
            <person name="Gubbala S."/>
            <person name="Hirani K."/>
            <person name="Jayaseelan J.C."/>
            <person name="Lara F."/>
            <person name="Munidasa M."/>
            <person name="Palculict T."/>
            <person name="Patil S."/>
            <person name="Pu L.-L."/>
            <person name="Saada N."/>
            <person name="Tang L."/>
            <person name="Weissenberger G."/>
            <person name="Zhu Y."/>
            <person name="Hemphill L."/>
            <person name="Shang Y."/>
            <person name="Youmans B."/>
            <person name="Ayvaz T."/>
            <person name="Ross M."/>
            <person name="Santibanez J."/>
            <person name="Aqrawi P."/>
            <person name="Gross S."/>
            <person name="Joshi V."/>
            <person name="Fowler G."/>
            <person name="Nazareth L."/>
            <person name="Reid J."/>
            <person name="Worley K."/>
            <person name="Petrosino J."/>
            <person name="Highlander S."/>
            <person name="Gibbs R."/>
        </authorList>
    </citation>
    <scope>NUCLEOTIDE SEQUENCE [LARGE SCALE GENOMIC DNA]</scope>
    <source>
        <strain evidence="11 12">DSM 2778</strain>
    </source>
</reference>
<name>F5RMX8_9FIRM</name>
<comment type="similarity">
    <text evidence="3 9">Belongs to the EPSP synthase family.</text>
</comment>
<evidence type="ECO:0000256" key="8">
    <source>
        <dbReference type="ARBA" id="ARBA00044633"/>
    </source>
</evidence>
<dbReference type="InterPro" id="IPR036968">
    <property type="entry name" value="Enolpyruvate_Tfrase_sf"/>
</dbReference>
<dbReference type="PANTHER" id="PTHR21090:SF5">
    <property type="entry name" value="PENTAFUNCTIONAL AROM POLYPEPTIDE"/>
    <property type="match status" value="1"/>
</dbReference>
<evidence type="ECO:0000256" key="2">
    <source>
        <dbReference type="ARBA" id="ARBA00004811"/>
    </source>
</evidence>
<feature type="binding site" evidence="9">
    <location>
        <position position="332"/>
    </location>
    <ligand>
        <name>3-phosphoshikimate</name>
        <dbReference type="ChEBI" id="CHEBI:145989"/>
    </ligand>
</feature>
<dbReference type="EC" id="2.5.1.19" evidence="9"/>
<feature type="binding site" evidence="9">
    <location>
        <position position="183"/>
    </location>
    <ligand>
        <name>phosphoenolpyruvate</name>
        <dbReference type="ChEBI" id="CHEBI:58702"/>
    </ligand>
</feature>
<comment type="function">
    <text evidence="1 9">Catalyzes the transfer of the enolpyruvyl moiety of phosphoenolpyruvate (PEP) to the 5-hydroxyl of shikimate-3-phosphate (S3P) to produce enolpyruvyl shikimate-3-phosphate and inorganic phosphate.</text>
</comment>
<feature type="binding site" evidence="9">
    <location>
        <position position="406"/>
    </location>
    <ligand>
        <name>phosphoenolpyruvate</name>
        <dbReference type="ChEBI" id="CHEBI:58702"/>
    </ligand>
</feature>
<dbReference type="PANTHER" id="PTHR21090">
    <property type="entry name" value="AROM/DEHYDROQUINATE SYNTHASE"/>
    <property type="match status" value="1"/>
</dbReference>
<dbReference type="PIRSF" id="PIRSF000505">
    <property type="entry name" value="EPSPS"/>
    <property type="match status" value="1"/>
</dbReference>
<feature type="domain" description="Enolpyruvate transferase" evidence="10">
    <location>
        <begin position="23"/>
        <end position="439"/>
    </location>
</feature>
<sequence length="444" mass="47295">MELGRGLNRMAELRIVEAAQSGWQGELTIPGDKSISHRSVMFAGLGDTPVHIKNFLHAEDCLSTVGVMRALGTAIEFLNENELIVTGKGLHGLSEPMTVLDAGNSGTTLRLMMGLLAPQPFLSVFSGDASLTRRPMGRVLLPLSQMGARIYGRSGNNNLPLTIVPTGEKLHGIHYESPVASAQVKSAILLAGLYGDGPTTVTEPYVSRDHTEQMLAGFGVRLERSGTSVTVFPVEDGGYRAPEEITVPGDISSAAYFLVAGSIIAGSRLLLKNVGINPTRTGILDVLTEMGAHISVQNERTSGGERVADLAVEAAELRGTSFGAEIMPRLIDEIPILAVAALFAEGDTVITGAGELRVKETDRLHAVATEFQKLAPGSIEEREDGLLIHGKAKPQRAQVKSYGDHRMAMSLAVLGAAAEGVLIEDPDSVNISYPTFFSEMERMS</sequence>
<dbReference type="InterPro" id="IPR013792">
    <property type="entry name" value="RNA3'P_cycl/enolpyr_Trfase_a/b"/>
</dbReference>
<dbReference type="Proteomes" id="UP000004067">
    <property type="component" value="Unassembled WGS sequence"/>
</dbReference>
<dbReference type="PROSITE" id="PS00104">
    <property type="entry name" value="EPSP_SYNTHASE_1"/>
    <property type="match status" value="1"/>
</dbReference>
<protein>
    <recommendedName>
        <fullName evidence="9">3-phosphoshikimate 1-carboxyvinyltransferase</fullName>
        <ecNumber evidence="9">2.5.1.19</ecNumber>
    </recommendedName>
    <alternativeName>
        <fullName evidence="9">5-enolpyruvylshikimate-3-phosphate synthase</fullName>
        <shortName evidence="9">EPSP synthase</shortName>
        <shortName evidence="9">EPSPS</shortName>
    </alternativeName>
</protein>
<evidence type="ECO:0000256" key="4">
    <source>
        <dbReference type="ARBA" id="ARBA00022490"/>
    </source>
</evidence>
<dbReference type="GO" id="GO:0008652">
    <property type="term" value="P:amino acid biosynthetic process"/>
    <property type="evidence" value="ECO:0007669"/>
    <property type="project" value="UniProtKB-KW"/>
</dbReference>
<dbReference type="GO" id="GO:0003866">
    <property type="term" value="F:3-phosphoshikimate 1-carboxyvinyltransferase activity"/>
    <property type="evidence" value="ECO:0007669"/>
    <property type="project" value="UniProtKB-UniRule"/>
</dbReference>
<comment type="subcellular location">
    <subcellularLocation>
        <location evidence="9">Cytoplasm</location>
    </subcellularLocation>
</comment>
<evidence type="ECO:0000256" key="3">
    <source>
        <dbReference type="ARBA" id="ARBA00009948"/>
    </source>
</evidence>
<dbReference type="eggNOG" id="COG0128">
    <property type="taxonomic scope" value="Bacteria"/>
</dbReference>
<evidence type="ECO:0000256" key="7">
    <source>
        <dbReference type="ARBA" id="ARBA00023141"/>
    </source>
</evidence>
<feature type="binding site" evidence="9">
    <location>
        <position position="134"/>
    </location>
    <ligand>
        <name>phosphoenolpyruvate</name>
        <dbReference type="ChEBI" id="CHEBI:58702"/>
    </ligand>
</feature>
<dbReference type="HOGENOM" id="CLU_024321_0_1_9"/>
<keyword evidence="7 9" id="KW-0057">Aromatic amino acid biosynthesis</keyword>
<keyword evidence="4 9" id="KW-0963">Cytoplasm</keyword>
<evidence type="ECO:0000256" key="1">
    <source>
        <dbReference type="ARBA" id="ARBA00002174"/>
    </source>
</evidence>
<dbReference type="AlphaFoldDB" id="F5RMX8"/>
<feature type="binding site" evidence="9">
    <location>
        <position position="33"/>
    </location>
    <ligand>
        <name>3-phosphoshikimate</name>
        <dbReference type="ChEBI" id="CHEBI:145989"/>
    </ligand>
</feature>
<feature type="binding site" evidence="9">
    <location>
        <position position="183"/>
    </location>
    <ligand>
        <name>3-phosphoshikimate</name>
        <dbReference type="ChEBI" id="CHEBI:145989"/>
    </ligand>
</feature>
<keyword evidence="5 9" id="KW-0028">Amino-acid biosynthesis</keyword>
<evidence type="ECO:0000256" key="5">
    <source>
        <dbReference type="ARBA" id="ARBA00022605"/>
    </source>
</evidence>
<feature type="binding site" evidence="9">
    <location>
        <position position="33"/>
    </location>
    <ligand>
        <name>phosphoenolpyruvate</name>
        <dbReference type="ChEBI" id="CHEBI:58702"/>
    </ligand>
</feature>
<feature type="binding site" evidence="9">
    <location>
        <position position="359"/>
    </location>
    <ligand>
        <name>3-phosphoshikimate</name>
        <dbReference type="ChEBI" id="CHEBI:145989"/>
    </ligand>
</feature>
<dbReference type="GO" id="GO:0005737">
    <property type="term" value="C:cytoplasm"/>
    <property type="evidence" value="ECO:0007669"/>
    <property type="project" value="UniProtKB-SubCell"/>
</dbReference>
<dbReference type="FunFam" id="3.65.10.10:FF:000005">
    <property type="entry name" value="3-phosphoshikimate 1-carboxyvinyltransferase"/>
    <property type="match status" value="1"/>
</dbReference>
<keyword evidence="12" id="KW-1185">Reference proteome</keyword>
<proteinExistence type="inferred from homology"/>
<dbReference type="FunFam" id="3.65.10.10:FF:000006">
    <property type="entry name" value="3-phosphoshikimate 1-carboxyvinyltransferase"/>
    <property type="match status" value="1"/>
</dbReference>
<feature type="binding site" evidence="9">
    <location>
        <position position="38"/>
    </location>
    <ligand>
        <name>3-phosphoshikimate</name>
        <dbReference type="ChEBI" id="CHEBI:145989"/>
    </ligand>
</feature>
<dbReference type="STRING" id="888060.HMPREF9081_1614"/>
<feature type="binding site" evidence="9">
    <location>
        <position position="34"/>
    </location>
    <ligand>
        <name>3-phosphoshikimate</name>
        <dbReference type="ChEBI" id="CHEBI:145989"/>
    </ligand>
</feature>
<dbReference type="Pfam" id="PF00275">
    <property type="entry name" value="EPSP_synthase"/>
    <property type="match status" value="1"/>
</dbReference>
<evidence type="ECO:0000259" key="10">
    <source>
        <dbReference type="Pfam" id="PF00275"/>
    </source>
</evidence>
<comment type="caution">
    <text evidence="9">Lacks conserved residue(s) required for the propagation of feature annotation.</text>
</comment>
<comment type="caution">
    <text evidence="11">The sequence shown here is derived from an EMBL/GenBank/DDBJ whole genome shotgun (WGS) entry which is preliminary data.</text>
</comment>
<feature type="binding site" evidence="9">
    <location>
        <position position="363"/>
    </location>
    <ligand>
        <name>phosphoenolpyruvate</name>
        <dbReference type="ChEBI" id="CHEBI:58702"/>
    </ligand>
</feature>
<feature type="active site" description="Proton acceptor" evidence="9">
    <location>
        <position position="332"/>
    </location>
</feature>
<organism evidence="11 12">
    <name type="scientific">Centipeda periodontii DSM 2778</name>
    <dbReference type="NCBI Taxonomy" id="888060"/>
    <lineage>
        <taxon>Bacteria</taxon>
        <taxon>Bacillati</taxon>
        <taxon>Bacillota</taxon>
        <taxon>Negativicutes</taxon>
        <taxon>Selenomonadales</taxon>
        <taxon>Selenomonadaceae</taxon>
        <taxon>Centipeda</taxon>
    </lineage>
</organism>
<accession>F5RMX8</accession>
<evidence type="ECO:0000313" key="12">
    <source>
        <dbReference type="Proteomes" id="UP000004067"/>
    </source>
</evidence>
<dbReference type="InterPro" id="IPR006264">
    <property type="entry name" value="EPSP_synthase"/>
</dbReference>
<feature type="binding site" evidence="9">
    <location>
        <position position="106"/>
    </location>
    <ligand>
        <name>phosphoenolpyruvate</name>
        <dbReference type="ChEBI" id="CHEBI:58702"/>
    </ligand>
</feature>
<feature type="binding site" evidence="9">
    <location>
        <position position="181"/>
    </location>
    <ligand>
        <name>3-phosphoshikimate</name>
        <dbReference type="ChEBI" id="CHEBI:145989"/>
    </ligand>
</feature>
<dbReference type="GO" id="GO:0009073">
    <property type="term" value="P:aromatic amino acid family biosynthetic process"/>
    <property type="evidence" value="ECO:0007669"/>
    <property type="project" value="UniProtKB-KW"/>
</dbReference>
<comment type="pathway">
    <text evidence="2 9">Metabolic intermediate biosynthesis; chorismate biosynthesis; chorismate from D-erythrose 4-phosphate and phosphoenolpyruvate: step 6/7.</text>
</comment>
<dbReference type="InterPro" id="IPR023193">
    <property type="entry name" value="EPSP_synthase_CS"/>
</dbReference>